<dbReference type="EMBL" id="JNCF01000005">
    <property type="protein sequence ID" value="KGP64118.1"/>
    <property type="molecule type" value="Genomic_DNA"/>
</dbReference>
<dbReference type="Proteomes" id="UP000054422">
    <property type="component" value="Unassembled WGS sequence"/>
</dbReference>
<dbReference type="NCBIfam" id="TIGR02304">
    <property type="entry name" value="aden_form_hyp"/>
    <property type="match status" value="1"/>
</dbReference>
<sequence>MLARILYYYYKTLYLKYYLNTHEQLIAYQNKKFHSLVQKTLVNSPFYKDYLDKPFHQWPIMNKTIMNHYFDEINTVKIKKSDALTIALTAEETRNFSPLINDIAIGLSSGTSGTRGLFLTSPRERDAWTGIILAKVLPHGLKTKERIAFFLRANNQLYMTLNKSRKIQFHFFDLLHPFEEHLKKINALNPTIVSAPSSVLRLLAQNKNLLTIRPKKIVAVAEVLEQADEEFISKAFNLPVSQVYQCTEGFLAASDKSSNSLVMNEEFLIIEKDWIDEQRFVPIITDLMRTSQPIIRYRLDDVLIAKKSTGVFTELSAIEGRLGDVCYGQKGNEILPIFADALRQKMTSSPINFDDYRICQNSLTEFTIQVFPEINHREELIRHLNQLFINLGCDTPTWLWQPYKTKDNTLKHRRIQSRYYPGVDCFKRRTQ</sequence>
<dbReference type="InterPro" id="IPR012685">
    <property type="entry name" value="CHP02304_F390_synth-rel"/>
</dbReference>
<accession>A0A0A2T9L7</accession>
<dbReference type="PANTHER" id="PTHR36932:SF1">
    <property type="entry name" value="CAPSULAR POLYSACCHARIDE BIOSYNTHESIS PROTEIN"/>
    <property type="match status" value="1"/>
</dbReference>
<dbReference type="OrthoDB" id="580775at2"/>
<protein>
    <submittedName>
        <fullName evidence="1">Coenzyme F390 synthetase</fullName>
    </submittedName>
</protein>
<dbReference type="AlphaFoldDB" id="A0A0A2T9L7"/>
<dbReference type="Gene3D" id="3.40.50.12780">
    <property type="entry name" value="N-terminal domain of ligase-like"/>
    <property type="match status" value="1"/>
</dbReference>
<gene>
    <name evidence="1" type="ORF">EP47_08230</name>
</gene>
<comment type="caution">
    <text evidence="1">The sequence shown here is derived from an EMBL/GenBank/DDBJ whole genome shotgun (WGS) entry which is preliminary data.</text>
</comment>
<keyword evidence="2" id="KW-1185">Reference proteome</keyword>
<evidence type="ECO:0000313" key="2">
    <source>
        <dbReference type="Proteomes" id="UP000054422"/>
    </source>
</evidence>
<dbReference type="InterPro" id="IPR053158">
    <property type="entry name" value="CapK_Type1_Caps_Biosynth"/>
</dbReference>
<name>A0A0A2T9L7_9GAMM</name>
<organism evidence="1 2">
    <name type="scientific">Legionella norrlandica</name>
    <dbReference type="NCBI Taxonomy" id="1498499"/>
    <lineage>
        <taxon>Bacteria</taxon>
        <taxon>Pseudomonadati</taxon>
        <taxon>Pseudomonadota</taxon>
        <taxon>Gammaproteobacteria</taxon>
        <taxon>Legionellales</taxon>
        <taxon>Legionellaceae</taxon>
        <taxon>Legionella</taxon>
    </lineage>
</organism>
<evidence type="ECO:0000313" key="1">
    <source>
        <dbReference type="EMBL" id="KGP64118.1"/>
    </source>
</evidence>
<dbReference type="PANTHER" id="PTHR36932">
    <property type="entry name" value="CAPSULAR POLYSACCHARIDE BIOSYNTHESIS PROTEIN"/>
    <property type="match status" value="1"/>
</dbReference>
<proteinExistence type="predicted"/>
<dbReference type="InterPro" id="IPR042099">
    <property type="entry name" value="ANL_N_sf"/>
</dbReference>
<dbReference type="STRING" id="1498499.EP47_08230"/>
<dbReference type="RefSeq" id="WP_035887273.1">
    <property type="nucleotide sequence ID" value="NZ_JNCF01000005.1"/>
</dbReference>
<reference evidence="1 2" key="1">
    <citation type="submission" date="2014-05" db="EMBL/GenBank/DDBJ databases">
        <authorList>
            <person name="Rizzardi K."/>
            <person name="Winiecka-Krusnell J."/>
            <person name="Ramliden M."/>
            <person name="Alm E."/>
            <person name="Andersson S."/>
            <person name="Byfors S."/>
        </authorList>
    </citation>
    <scope>NUCLEOTIDE SEQUENCE [LARGE SCALE GENOMIC DNA]</scope>
    <source>
        <strain evidence="1 2">LEGN</strain>
    </source>
</reference>